<evidence type="ECO:0000313" key="3">
    <source>
        <dbReference type="Proteomes" id="UP001648503"/>
    </source>
</evidence>
<feature type="transmembrane region" description="Helical" evidence="1">
    <location>
        <begin position="12"/>
        <end position="31"/>
    </location>
</feature>
<sequence length="381" mass="41421">MAADSPPDDFKPIPFLISLVFTIVFIGYAVVSGLRRKLVSSLIDLPYPEDSKSAMAILAITQKKDFVFWHARGTEFAFLKLVSIPKISDALAAMPASASDDLPLDHPEDWMDMLHLILSELLDRPADSDRVQTVIRRVVYLKQKCKFSNALWLYVVCVLATEPVAWMERGGFRQVFLGFEGEAYAVAWREIAIKMGLEDIPGTLSAMRAYAASFESEHAASGPNNAKFAKAIIAAATVAACQQAGNSSIVSCYTPQAVYIYASEAMQKALDLPLPSPLAKRLVPIMLSVAAMFTHLCLVPRKVGHCRTKEEANTDGKYDVAYVAYGSGGAFKEGYAVERLGPKFLVEDDSLGKLYEKTSKSIADSGINGAAVTASVESNAE</sequence>
<keyword evidence="1" id="KW-0472">Membrane</keyword>
<proteinExistence type="predicted"/>
<accession>A0ABQ8F712</accession>
<name>A0ABQ8F712_9FUNG</name>
<protein>
    <submittedName>
        <fullName evidence="2">Uncharacterized protein</fullName>
    </submittedName>
</protein>
<keyword evidence="1" id="KW-1133">Transmembrane helix</keyword>
<keyword evidence="1" id="KW-0812">Transmembrane</keyword>
<dbReference type="EMBL" id="JAFCIX010000357">
    <property type="protein sequence ID" value="KAH6593284.1"/>
    <property type="molecule type" value="Genomic_DNA"/>
</dbReference>
<keyword evidence="3" id="KW-1185">Reference proteome</keyword>
<dbReference type="Proteomes" id="UP001648503">
    <property type="component" value="Unassembled WGS sequence"/>
</dbReference>
<dbReference type="InterPro" id="IPR046366">
    <property type="entry name" value="MPAB"/>
</dbReference>
<organism evidence="2 3">
    <name type="scientific">Batrachochytrium salamandrivorans</name>
    <dbReference type="NCBI Taxonomy" id="1357716"/>
    <lineage>
        <taxon>Eukaryota</taxon>
        <taxon>Fungi</taxon>
        <taxon>Fungi incertae sedis</taxon>
        <taxon>Chytridiomycota</taxon>
        <taxon>Chytridiomycota incertae sedis</taxon>
        <taxon>Chytridiomycetes</taxon>
        <taxon>Rhizophydiales</taxon>
        <taxon>Rhizophydiales incertae sedis</taxon>
        <taxon>Batrachochytrium</taxon>
    </lineage>
</organism>
<gene>
    <name evidence="2" type="ORF">BASA50_007491</name>
</gene>
<comment type="caution">
    <text evidence="2">The sequence shown here is derived from an EMBL/GenBank/DDBJ whole genome shotgun (WGS) entry which is preliminary data.</text>
</comment>
<reference evidence="2 3" key="1">
    <citation type="submission" date="2021-02" db="EMBL/GenBank/DDBJ databases">
        <title>Variation within the Batrachochytrium salamandrivorans European outbreak.</title>
        <authorList>
            <person name="Kelly M."/>
            <person name="Pasmans F."/>
            <person name="Shea T.P."/>
            <person name="Munoz J.F."/>
            <person name="Carranza S."/>
            <person name="Cuomo C.A."/>
            <person name="Martel A."/>
        </authorList>
    </citation>
    <scope>NUCLEOTIDE SEQUENCE [LARGE SCALE GENOMIC DNA]</scope>
    <source>
        <strain evidence="2 3">AMFP18/2</strain>
    </source>
</reference>
<feature type="transmembrane region" description="Helical" evidence="1">
    <location>
        <begin position="150"/>
        <end position="167"/>
    </location>
</feature>
<dbReference type="PANTHER" id="PTHR36124">
    <property type="match status" value="1"/>
</dbReference>
<evidence type="ECO:0000256" key="1">
    <source>
        <dbReference type="SAM" id="Phobius"/>
    </source>
</evidence>
<evidence type="ECO:0000313" key="2">
    <source>
        <dbReference type="EMBL" id="KAH6593284.1"/>
    </source>
</evidence>
<dbReference type="PANTHER" id="PTHR36124:SF1">
    <property type="entry name" value="ER-BOUND OXYGENASE MPAB_MPAB'_RUBBER OXYGENASE CATALYTIC DOMAIN-CONTAINING PROTEIN"/>
    <property type="match status" value="1"/>
</dbReference>